<feature type="transmembrane region" description="Helical" evidence="1">
    <location>
        <begin position="26"/>
        <end position="46"/>
    </location>
</feature>
<dbReference type="Gene3D" id="1.10.287.70">
    <property type="match status" value="1"/>
</dbReference>
<dbReference type="InterPro" id="IPR009781">
    <property type="entry name" value="DUF1345"/>
</dbReference>
<organism evidence="2 3">
    <name type="scientific">Barrientosiimonas humi</name>
    <dbReference type="NCBI Taxonomy" id="999931"/>
    <lineage>
        <taxon>Bacteria</taxon>
        <taxon>Bacillati</taxon>
        <taxon>Actinomycetota</taxon>
        <taxon>Actinomycetes</taxon>
        <taxon>Micrococcales</taxon>
        <taxon>Dermacoccaceae</taxon>
        <taxon>Barrientosiimonas</taxon>
    </lineage>
</organism>
<dbReference type="Pfam" id="PF07077">
    <property type="entry name" value="DUF1345"/>
    <property type="match status" value="1"/>
</dbReference>
<feature type="transmembrane region" description="Helical" evidence="1">
    <location>
        <begin position="58"/>
        <end position="80"/>
    </location>
</feature>
<keyword evidence="1" id="KW-0812">Transmembrane</keyword>
<feature type="transmembrane region" description="Helical" evidence="1">
    <location>
        <begin position="222"/>
        <end position="243"/>
    </location>
</feature>
<evidence type="ECO:0000313" key="3">
    <source>
        <dbReference type="Proteomes" id="UP000318336"/>
    </source>
</evidence>
<dbReference type="EMBL" id="VFOK01000001">
    <property type="protein sequence ID" value="TQL33501.1"/>
    <property type="molecule type" value="Genomic_DNA"/>
</dbReference>
<evidence type="ECO:0000313" key="2">
    <source>
        <dbReference type="EMBL" id="TQL33501.1"/>
    </source>
</evidence>
<gene>
    <name evidence="2" type="ORF">FB554_1649</name>
</gene>
<name>A0A542XCD4_9MICO</name>
<feature type="transmembrane region" description="Helical" evidence="1">
    <location>
        <begin position="101"/>
        <end position="127"/>
    </location>
</feature>
<keyword evidence="3" id="KW-1185">Reference proteome</keyword>
<dbReference type="RefSeq" id="WP_211344558.1">
    <property type="nucleotide sequence ID" value="NZ_CAJTBP010000001.1"/>
</dbReference>
<feature type="transmembrane region" description="Helical" evidence="1">
    <location>
        <begin position="139"/>
        <end position="164"/>
    </location>
</feature>
<keyword evidence="1" id="KW-0472">Membrane</keyword>
<dbReference type="Proteomes" id="UP000318336">
    <property type="component" value="Unassembled WGS sequence"/>
</dbReference>
<proteinExistence type="predicted"/>
<keyword evidence="1" id="KW-1133">Transmembrane helix</keyword>
<dbReference type="AlphaFoldDB" id="A0A542XCD4"/>
<comment type="caution">
    <text evidence="2">The sequence shown here is derived from an EMBL/GenBank/DDBJ whole genome shotgun (WGS) entry which is preliminary data.</text>
</comment>
<evidence type="ECO:0000256" key="1">
    <source>
        <dbReference type="SAM" id="Phobius"/>
    </source>
</evidence>
<accession>A0A542XCD4</accession>
<reference evidence="2 3" key="1">
    <citation type="submission" date="2019-06" db="EMBL/GenBank/DDBJ databases">
        <title>Sequencing the genomes of 1000 actinobacteria strains.</title>
        <authorList>
            <person name="Klenk H.-P."/>
        </authorList>
    </citation>
    <scope>NUCLEOTIDE SEQUENCE [LARGE SCALE GENOMIC DNA]</scope>
    <source>
        <strain evidence="2 3">DSM 24617</strain>
    </source>
</reference>
<protein>
    <submittedName>
        <fullName evidence="2">Putative membrane protein</fullName>
    </submittedName>
</protein>
<sequence>MADDDRKTDDRETLGGEKWLQETWRAGVAGAVALVVGVLAVALIDSGDTRLAAVLDRVVLILLAYLLVYVAVSVVVFSRATPAAVRHWATRSGRGTRVQRYLLGTAPGPGFSIFISAAALFVAVLWLPRGAGHSELPTWARVAIGVGMIVVSWVAILIAFAVAYHADDALTDGQGLNFPGDKPSAQATDWSDYIYFSVAVSTTFGTTDVDVTSTQMRRTITVHGLIAFVFNTVILAAVVSALLP</sequence>